<proteinExistence type="predicted"/>
<reference evidence="1 2" key="1">
    <citation type="submission" date="2018-05" db="EMBL/GenBank/DDBJ databases">
        <title>Genomic Encyclopedia of Type Strains, Phase IV (KMG-IV): sequencing the most valuable type-strain genomes for metagenomic binning, comparative biology and taxonomic classification.</title>
        <authorList>
            <person name="Goeker M."/>
        </authorList>
    </citation>
    <scope>NUCLEOTIDE SEQUENCE [LARGE SCALE GENOMIC DNA]</scope>
    <source>
        <strain evidence="1 2">DSM 103371</strain>
    </source>
</reference>
<sequence>MTRAKTVAFLGTSRSGLGHLRRLSTIARAIHTADPSVRAHLFTNAPPEGLLPEDRAVFQDIKVVARQHMGRAVGQGSFDLAVVDTLKLPGSAHLGCPAVLVLRETPDSLLTGFRRDDGRPWDRVIVPNPPGHWCPSLGAGFAHSVDCCGWILRPTGARRPEDGTAGIVVATGGGGTAETRAGLYPLLDAVIAETRRLAAGPFRVRHALGPRASGEALPEAGEVFDPSGDLNAVFRAADVVISTAGYNSVLELASTDTPTLLAAIPRSLDDQAARVRLWGPRLGCALRPDRLGTASAWLADRIDHPRRRRPVDLGPDGATVAARLILEMTCPVS</sequence>
<keyword evidence="2" id="KW-1185">Reference proteome</keyword>
<accession>A0A316G3X7</accession>
<dbReference type="RefSeq" id="WP_109760733.1">
    <property type="nucleotide sequence ID" value="NZ_CP034588.1"/>
</dbReference>
<dbReference type="Gene3D" id="3.40.50.2000">
    <property type="entry name" value="Glycogen Phosphorylase B"/>
    <property type="match status" value="1"/>
</dbReference>
<keyword evidence="1" id="KW-0808">Transferase</keyword>
<dbReference type="KEGG" id="salo:EF888_14505"/>
<protein>
    <submittedName>
        <fullName evidence="1">Putative glycosyltransferase</fullName>
    </submittedName>
</protein>
<gene>
    <name evidence="1" type="ORF">C8D95_11161</name>
</gene>
<dbReference type="Proteomes" id="UP000245390">
    <property type="component" value="Unassembled WGS sequence"/>
</dbReference>
<name>A0A316G3X7_9RHOB</name>
<dbReference type="OrthoDB" id="8549922at2"/>
<organism evidence="1 2">
    <name type="scientific">Silicimonas algicola</name>
    <dbReference type="NCBI Taxonomy" id="1826607"/>
    <lineage>
        <taxon>Bacteria</taxon>
        <taxon>Pseudomonadati</taxon>
        <taxon>Pseudomonadota</taxon>
        <taxon>Alphaproteobacteria</taxon>
        <taxon>Rhodobacterales</taxon>
        <taxon>Paracoccaceae</taxon>
    </lineage>
</organism>
<evidence type="ECO:0000313" key="1">
    <source>
        <dbReference type="EMBL" id="PWK54626.1"/>
    </source>
</evidence>
<dbReference type="SUPFAM" id="SSF53756">
    <property type="entry name" value="UDP-Glycosyltransferase/glycogen phosphorylase"/>
    <property type="match status" value="2"/>
</dbReference>
<dbReference type="AlphaFoldDB" id="A0A316G3X7"/>
<dbReference type="EMBL" id="QGGV01000011">
    <property type="protein sequence ID" value="PWK54626.1"/>
    <property type="molecule type" value="Genomic_DNA"/>
</dbReference>
<dbReference type="GO" id="GO:0016740">
    <property type="term" value="F:transferase activity"/>
    <property type="evidence" value="ECO:0007669"/>
    <property type="project" value="UniProtKB-KW"/>
</dbReference>
<comment type="caution">
    <text evidence="1">The sequence shown here is derived from an EMBL/GenBank/DDBJ whole genome shotgun (WGS) entry which is preliminary data.</text>
</comment>
<evidence type="ECO:0000313" key="2">
    <source>
        <dbReference type="Proteomes" id="UP000245390"/>
    </source>
</evidence>